<dbReference type="GO" id="GO:0005524">
    <property type="term" value="F:ATP binding"/>
    <property type="evidence" value="ECO:0007669"/>
    <property type="project" value="InterPro"/>
</dbReference>
<dbReference type="Pfam" id="PF01068">
    <property type="entry name" value="DNA_ligase_A_M"/>
    <property type="match status" value="1"/>
</dbReference>
<dbReference type="InterPro" id="IPR050191">
    <property type="entry name" value="ATP-dep_DNA_ligase"/>
</dbReference>
<dbReference type="SUPFAM" id="SSF50249">
    <property type="entry name" value="Nucleic acid-binding proteins"/>
    <property type="match status" value="1"/>
</dbReference>
<comment type="similarity">
    <text evidence="1">Belongs to the ATP-dependent DNA ligase family.</text>
</comment>
<gene>
    <name evidence="5" type="ORF">BBD42_23580</name>
</gene>
<protein>
    <recommendedName>
        <fullName evidence="4">ATP-dependent DNA ligase family profile domain-containing protein</fullName>
    </recommendedName>
</protein>
<dbReference type="GO" id="GO:0006310">
    <property type="term" value="P:DNA recombination"/>
    <property type="evidence" value="ECO:0007669"/>
    <property type="project" value="InterPro"/>
</dbReference>
<dbReference type="InterPro" id="IPR012310">
    <property type="entry name" value="DNA_ligase_ATP-dep_cent"/>
</dbReference>
<dbReference type="SUPFAM" id="SSF56091">
    <property type="entry name" value="DNA ligase/mRNA capping enzyme, catalytic domain"/>
    <property type="match status" value="1"/>
</dbReference>
<dbReference type="Gene3D" id="3.30.470.30">
    <property type="entry name" value="DNA ligase/mRNA capping enzyme"/>
    <property type="match status" value="1"/>
</dbReference>
<reference evidence="5" key="1">
    <citation type="submission" date="2016-08" db="EMBL/GenBank/DDBJ databases">
        <title>Complete Genome Seqeunce of Paenibacillus sp. BIHB 4019 from tea rhizoplane.</title>
        <authorList>
            <person name="Thakur R."/>
            <person name="Swarnkar M.K."/>
            <person name="Gulati A."/>
        </authorList>
    </citation>
    <scope>NUCLEOTIDE SEQUENCE [LARGE SCALE GENOMIC DNA]</scope>
    <source>
        <strain evidence="5">BIHB4019</strain>
    </source>
</reference>
<evidence type="ECO:0000256" key="2">
    <source>
        <dbReference type="ARBA" id="ARBA00022598"/>
    </source>
</evidence>
<keyword evidence="2" id="KW-0436">Ligase</keyword>
<proteinExistence type="inferred from homology"/>
<feature type="domain" description="ATP-dependent DNA ligase family profile" evidence="4">
    <location>
        <begin position="21"/>
        <end position="188"/>
    </location>
</feature>
<dbReference type="Gene3D" id="2.40.50.140">
    <property type="entry name" value="Nucleic acid-binding proteins"/>
    <property type="match status" value="1"/>
</dbReference>
<name>A0A1B2DN40_9BACL</name>
<evidence type="ECO:0000313" key="5">
    <source>
        <dbReference type="EMBL" id="ANY69128.1"/>
    </source>
</evidence>
<evidence type="ECO:0000256" key="1">
    <source>
        <dbReference type="ARBA" id="ARBA00007572"/>
    </source>
</evidence>
<dbReference type="GO" id="GO:0003910">
    <property type="term" value="F:DNA ligase (ATP) activity"/>
    <property type="evidence" value="ECO:0007669"/>
    <property type="project" value="UniProtKB-EC"/>
</dbReference>
<dbReference type="InterPro" id="IPR012340">
    <property type="entry name" value="NA-bd_OB-fold"/>
</dbReference>
<dbReference type="CDD" id="cd07906">
    <property type="entry name" value="Adenylation_DNA_ligase_LigD_LigC"/>
    <property type="match status" value="1"/>
</dbReference>
<dbReference type="AlphaFoldDB" id="A0A1B2DN40"/>
<dbReference type="Gene3D" id="3.30.1490.70">
    <property type="match status" value="1"/>
</dbReference>
<comment type="catalytic activity">
    <reaction evidence="3">
        <text>ATP + (deoxyribonucleotide)n-3'-hydroxyl + 5'-phospho-(deoxyribonucleotide)m = (deoxyribonucleotide)n+m + AMP + diphosphate.</text>
        <dbReference type="EC" id="6.5.1.1"/>
    </reaction>
</comment>
<dbReference type="PANTHER" id="PTHR45674:SF4">
    <property type="entry name" value="DNA LIGASE 1"/>
    <property type="match status" value="1"/>
</dbReference>
<evidence type="ECO:0000256" key="3">
    <source>
        <dbReference type="ARBA" id="ARBA00034003"/>
    </source>
</evidence>
<dbReference type="GO" id="GO:0006281">
    <property type="term" value="P:DNA repair"/>
    <property type="evidence" value="ECO:0007669"/>
    <property type="project" value="InterPro"/>
</dbReference>
<dbReference type="EMBL" id="CP016808">
    <property type="protein sequence ID" value="ANY69128.1"/>
    <property type="molecule type" value="Genomic_DNA"/>
</dbReference>
<dbReference type="PANTHER" id="PTHR45674">
    <property type="entry name" value="DNA LIGASE 1/3 FAMILY MEMBER"/>
    <property type="match status" value="1"/>
</dbReference>
<dbReference type="RefSeq" id="WP_099520174.1">
    <property type="nucleotide sequence ID" value="NZ_CP016808.1"/>
</dbReference>
<evidence type="ECO:0000259" key="4">
    <source>
        <dbReference type="Pfam" id="PF01068"/>
    </source>
</evidence>
<accession>A0A1B2DN40</accession>
<sequence>MTMQLPSVPMAPITSSIIPEGPEWGYQIKWDGVRTLVRLDGLGRVELFGRRLEPRNHTFPEIVALLEPIRVGPCILDGEIAYFDGVRPNFQRAKLGARKRIPDDGLIFVMFDMINSNGEDIRKLPYKERFEKLKASFPEKTPRLFVTDLHFDGQALWNWLNEREWEGIISKRLDSPYMEGKKHQYWFKKRKEVRIVADVVGIKLRDGLVSSLVLRYENRYIGHVSGLDQASKQVLHQFMVDHPGECPFKELTPGMVKSDVVWLSVPFPARVTALEFTDSGLLRQPKLLGFGDKS</sequence>
<organism evidence="5">
    <name type="scientific">Paenibacillus sp. BIHB 4019</name>
    <dbReference type="NCBI Taxonomy" id="1870819"/>
    <lineage>
        <taxon>Bacteria</taxon>
        <taxon>Bacillati</taxon>
        <taxon>Bacillota</taxon>
        <taxon>Bacilli</taxon>
        <taxon>Bacillales</taxon>
        <taxon>Paenibacillaceae</taxon>
        <taxon>Paenibacillus</taxon>
    </lineage>
</organism>